<accession>A0A382XZJ0</accession>
<dbReference type="InterPro" id="IPR043129">
    <property type="entry name" value="ATPase_NBD"/>
</dbReference>
<evidence type="ECO:0000256" key="1">
    <source>
        <dbReference type="ARBA" id="ARBA00004496"/>
    </source>
</evidence>
<evidence type="ECO:0000256" key="2">
    <source>
        <dbReference type="ARBA" id="ARBA00022490"/>
    </source>
</evidence>
<dbReference type="EMBL" id="UINC01171580">
    <property type="protein sequence ID" value="SVD76219.1"/>
    <property type="molecule type" value="Genomic_DNA"/>
</dbReference>
<dbReference type="SUPFAM" id="SSF53067">
    <property type="entry name" value="Actin-like ATPase domain"/>
    <property type="match status" value="1"/>
</dbReference>
<evidence type="ECO:0000256" key="3">
    <source>
        <dbReference type="ARBA" id="ARBA00022741"/>
    </source>
</evidence>
<evidence type="ECO:0000256" key="4">
    <source>
        <dbReference type="ARBA" id="ARBA00022840"/>
    </source>
</evidence>
<dbReference type="AlphaFoldDB" id="A0A382XZJ0"/>
<proteinExistence type="predicted"/>
<keyword evidence="4" id="KW-0067">ATP-binding</keyword>
<sequence length="117" mass="12249">MEKGISMEVKGRDLVAGIPKTLLISDEEIREAMTEVFSTIVEAVKIALERTPPELAADIVEKGVVLAGGGSLIQGLDILLREATGLPITLADDPLSAVALGAGKVLCDSKLLKKVTI</sequence>
<evidence type="ECO:0008006" key="6">
    <source>
        <dbReference type="Google" id="ProtNLM"/>
    </source>
</evidence>
<dbReference type="PANTHER" id="PTHR42749:SF1">
    <property type="entry name" value="CELL SHAPE-DETERMINING PROTEIN MREB"/>
    <property type="match status" value="1"/>
</dbReference>
<evidence type="ECO:0000313" key="5">
    <source>
        <dbReference type="EMBL" id="SVD76219.1"/>
    </source>
</evidence>
<keyword evidence="2" id="KW-0963">Cytoplasm</keyword>
<name>A0A382XZJ0_9ZZZZ</name>
<organism evidence="5">
    <name type="scientific">marine metagenome</name>
    <dbReference type="NCBI Taxonomy" id="408172"/>
    <lineage>
        <taxon>unclassified sequences</taxon>
        <taxon>metagenomes</taxon>
        <taxon>ecological metagenomes</taxon>
    </lineage>
</organism>
<gene>
    <name evidence="5" type="ORF">METZ01_LOCUS429073</name>
</gene>
<keyword evidence="3" id="KW-0547">Nucleotide-binding</keyword>
<dbReference type="InterPro" id="IPR056546">
    <property type="entry name" value="MreB_MamK-like"/>
</dbReference>
<comment type="subcellular location">
    <subcellularLocation>
        <location evidence="1">Cytoplasm</location>
    </subcellularLocation>
</comment>
<dbReference type="GO" id="GO:0005737">
    <property type="term" value="C:cytoplasm"/>
    <property type="evidence" value="ECO:0007669"/>
    <property type="project" value="UniProtKB-SubCell"/>
</dbReference>
<dbReference type="Gene3D" id="3.30.420.40">
    <property type="match status" value="1"/>
</dbReference>
<dbReference type="GO" id="GO:0005524">
    <property type="term" value="F:ATP binding"/>
    <property type="evidence" value="ECO:0007669"/>
    <property type="project" value="UniProtKB-KW"/>
</dbReference>
<protein>
    <recommendedName>
        <fullName evidence="6">Rod shape-determining protein MreB</fullName>
    </recommendedName>
</protein>
<reference evidence="5" key="1">
    <citation type="submission" date="2018-05" db="EMBL/GenBank/DDBJ databases">
        <authorList>
            <person name="Lanie J.A."/>
            <person name="Ng W.-L."/>
            <person name="Kazmierczak K.M."/>
            <person name="Andrzejewski T.M."/>
            <person name="Davidsen T.M."/>
            <person name="Wayne K.J."/>
            <person name="Tettelin H."/>
            <person name="Glass J.I."/>
            <person name="Rusch D."/>
            <person name="Podicherti R."/>
            <person name="Tsui H.-C.T."/>
            <person name="Winkler M.E."/>
        </authorList>
    </citation>
    <scope>NUCLEOTIDE SEQUENCE</scope>
</reference>
<dbReference type="Pfam" id="PF06723">
    <property type="entry name" value="MreB_Mbl"/>
    <property type="match status" value="1"/>
</dbReference>
<dbReference type="PANTHER" id="PTHR42749">
    <property type="entry name" value="CELL SHAPE-DETERMINING PROTEIN MREB"/>
    <property type="match status" value="1"/>
</dbReference>